<dbReference type="InterPro" id="IPR016161">
    <property type="entry name" value="Ald_DH/histidinol_DH"/>
</dbReference>
<dbReference type="FunFam" id="3.40.309.10:FF:000002">
    <property type="entry name" value="Methylmalonate-semialdehyde dehydrogenase (Acylating)"/>
    <property type="match status" value="1"/>
</dbReference>
<evidence type="ECO:0000313" key="3">
    <source>
        <dbReference type="EMBL" id="ASD64084.1"/>
    </source>
</evidence>
<dbReference type="Pfam" id="PF00171">
    <property type="entry name" value="Aldedh"/>
    <property type="match status" value="1"/>
</dbReference>
<dbReference type="GO" id="GO:0006574">
    <property type="term" value="P:L-valine catabolic process"/>
    <property type="evidence" value="ECO:0007669"/>
    <property type="project" value="TreeGrafter"/>
</dbReference>
<dbReference type="CDD" id="cd07085">
    <property type="entry name" value="ALDH_F6_MMSDH"/>
    <property type="match status" value="1"/>
</dbReference>
<dbReference type="PANTHER" id="PTHR43866">
    <property type="entry name" value="MALONATE-SEMIALDEHYDE DEHYDROGENASE"/>
    <property type="match status" value="1"/>
</dbReference>
<reference evidence="3 4" key="1">
    <citation type="submission" date="2017-04" db="EMBL/GenBank/DDBJ databases">
        <title>Whole genome sequence of Bdellovibrio bacteriovorus strain SSB218315.</title>
        <authorList>
            <person name="Oyedara O."/>
            <person name="Rodriguez-Perez M.A."/>
        </authorList>
    </citation>
    <scope>NUCLEOTIDE SEQUENCE [LARGE SCALE GENOMIC DNA]</scope>
    <source>
        <strain evidence="3 4">SSB218315</strain>
    </source>
</reference>
<dbReference type="NCBIfam" id="TIGR01722">
    <property type="entry name" value="MMSDH"/>
    <property type="match status" value="1"/>
</dbReference>
<dbReference type="Gene3D" id="3.40.605.10">
    <property type="entry name" value="Aldehyde Dehydrogenase, Chain A, domain 1"/>
    <property type="match status" value="1"/>
</dbReference>
<dbReference type="PANTHER" id="PTHR43866:SF4">
    <property type="entry name" value="MALONATE-SEMIALDEHYDE DEHYDROGENASE"/>
    <property type="match status" value="1"/>
</dbReference>
<gene>
    <name evidence="3" type="ORF">B9G79_11165</name>
</gene>
<accession>A0A1Z3N9E4</accession>
<dbReference type="Gene3D" id="3.40.309.10">
    <property type="entry name" value="Aldehyde Dehydrogenase, Chain A, domain 2"/>
    <property type="match status" value="1"/>
</dbReference>
<keyword evidence="1" id="KW-0560">Oxidoreductase</keyword>
<feature type="domain" description="Aldehyde dehydrogenase" evidence="2">
    <location>
        <begin position="23"/>
        <end position="477"/>
    </location>
</feature>
<evidence type="ECO:0000256" key="1">
    <source>
        <dbReference type="ARBA" id="ARBA00023002"/>
    </source>
</evidence>
<dbReference type="AlphaFoldDB" id="A0A1Z3N9E4"/>
<organism evidence="3 4">
    <name type="scientific">Bdellovibrio bacteriovorus</name>
    <dbReference type="NCBI Taxonomy" id="959"/>
    <lineage>
        <taxon>Bacteria</taxon>
        <taxon>Pseudomonadati</taxon>
        <taxon>Bdellovibrionota</taxon>
        <taxon>Bdellovibrionia</taxon>
        <taxon>Bdellovibrionales</taxon>
        <taxon>Pseudobdellovibrionaceae</taxon>
        <taxon>Bdellovibrio</taxon>
    </lineage>
</organism>
<dbReference type="GO" id="GO:0004491">
    <property type="term" value="F:methylmalonate-semialdehyde dehydrogenase (acylating, NAD) activity"/>
    <property type="evidence" value="ECO:0007669"/>
    <property type="project" value="InterPro"/>
</dbReference>
<dbReference type="SUPFAM" id="SSF53720">
    <property type="entry name" value="ALDH-like"/>
    <property type="match status" value="1"/>
</dbReference>
<name>A0A1Z3N9E4_BDEBC</name>
<evidence type="ECO:0000313" key="4">
    <source>
        <dbReference type="Proteomes" id="UP000197003"/>
    </source>
</evidence>
<dbReference type="OrthoDB" id="5287918at2"/>
<dbReference type="EMBL" id="CP020946">
    <property type="protein sequence ID" value="ASD64084.1"/>
    <property type="molecule type" value="Genomic_DNA"/>
</dbReference>
<sequence length="491" mass="52680">MSVKIPTTPIPCQNFVSGKFQKGSGPAMEVVSPYNGQIIGGLHASTAKDIDLAVQEAHAAQKTWADVPLKERTKIMFNFRHILMRDLDEIAHLKSSESGKTFAEGKAGLMKGIEVLEYALSLQNMDLGGKMEVSRGVSCEFRREPLGVIANITPFNFPAMVPMWTIPIALTLGNAYIWKPSEKTPLTSMKIAAALQEAGLPDGLFQVLHGGKDTVEAIIDHPQVKAVGFVGSTKVAQQVYQRGTALGKRVLALGGAKNHIVLLPDANPELTGAGISDSFTGCAGQRCMAAAVVLAVGDVDHHIQKIIQRAQSLVLGKDMGAIITKSQVQFLKDAITRAEKEGAKILLDGRNTPAPAGLDHGHWIGPTIMDNVAPNSEAATLEFFGPVLSIIRCRDITHAMQIENSNPYGNACSVFTSSGSLAEKVIRQASTGMVGVNVGVPVPREPFSFGGVNASKFGHGDITGEQSLDFWSNTKKVTMKWEKQDDSNWMS</sequence>
<dbReference type="RefSeq" id="WP_088565568.1">
    <property type="nucleotide sequence ID" value="NZ_CP020946.1"/>
</dbReference>
<dbReference type="InterPro" id="IPR016162">
    <property type="entry name" value="Ald_DH_N"/>
</dbReference>
<evidence type="ECO:0000259" key="2">
    <source>
        <dbReference type="Pfam" id="PF00171"/>
    </source>
</evidence>
<protein>
    <submittedName>
        <fullName evidence="3">Methylmalonate-semialdehyde dehydrogenase (CoA acylating)</fullName>
    </submittedName>
</protein>
<dbReference type="GO" id="GO:0006210">
    <property type="term" value="P:thymine catabolic process"/>
    <property type="evidence" value="ECO:0007669"/>
    <property type="project" value="TreeGrafter"/>
</dbReference>
<dbReference type="InterPro" id="IPR010061">
    <property type="entry name" value="MeMal-semiAld_DH"/>
</dbReference>
<dbReference type="Proteomes" id="UP000197003">
    <property type="component" value="Chromosome"/>
</dbReference>
<dbReference type="InterPro" id="IPR016163">
    <property type="entry name" value="Ald_DH_C"/>
</dbReference>
<dbReference type="InterPro" id="IPR015590">
    <property type="entry name" value="Aldehyde_DH_dom"/>
</dbReference>
<proteinExistence type="predicted"/>